<organism evidence="1 2">
    <name type="scientific">Caerostris extrusa</name>
    <name type="common">Bark spider</name>
    <name type="synonym">Caerostris bankana</name>
    <dbReference type="NCBI Taxonomy" id="172846"/>
    <lineage>
        <taxon>Eukaryota</taxon>
        <taxon>Metazoa</taxon>
        <taxon>Ecdysozoa</taxon>
        <taxon>Arthropoda</taxon>
        <taxon>Chelicerata</taxon>
        <taxon>Arachnida</taxon>
        <taxon>Araneae</taxon>
        <taxon>Araneomorphae</taxon>
        <taxon>Entelegynae</taxon>
        <taxon>Araneoidea</taxon>
        <taxon>Araneidae</taxon>
        <taxon>Caerostris</taxon>
    </lineage>
</organism>
<dbReference type="AlphaFoldDB" id="A0AAV4SKL0"/>
<reference evidence="1 2" key="1">
    <citation type="submission" date="2021-06" db="EMBL/GenBank/DDBJ databases">
        <title>Caerostris extrusa draft genome.</title>
        <authorList>
            <person name="Kono N."/>
            <person name="Arakawa K."/>
        </authorList>
    </citation>
    <scope>NUCLEOTIDE SEQUENCE [LARGE SCALE GENOMIC DNA]</scope>
</reference>
<protein>
    <submittedName>
        <fullName evidence="1">Uncharacterized protein</fullName>
    </submittedName>
</protein>
<sequence>MSDGDALCLDCVRREERDDAPHLATSFRPVGAKRIFFGSGTSPVPRAIPAGIGRGTLVMDSYGLVRGCREHVSRIPDERTPCRGVP</sequence>
<accession>A0AAV4SKL0</accession>
<keyword evidence="2" id="KW-1185">Reference proteome</keyword>
<gene>
    <name evidence="1" type="ORF">CEXT_391</name>
</gene>
<dbReference type="Proteomes" id="UP001054945">
    <property type="component" value="Unassembled WGS sequence"/>
</dbReference>
<evidence type="ECO:0000313" key="2">
    <source>
        <dbReference type="Proteomes" id="UP001054945"/>
    </source>
</evidence>
<name>A0AAV4SKL0_CAEEX</name>
<evidence type="ECO:0000313" key="1">
    <source>
        <dbReference type="EMBL" id="GIY33371.1"/>
    </source>
</evidence>
<proteinExistence type="predicted"/>
<comment type="caution">
    <text evidence="1">The sequence shown here is derived from an EMBL/GenBank/DDBJ whole genome shotgun (WGS) entry which is preliminary data.</text>
</comment>
<dbReference type="EMBL" id="BPLR01009628">
    <property type="protein sequence ID" value="GIY33371.1"/>
    <property type="molecule type" value="Genomic_DNA"/>
</dbReference>